<organismHost>
    <name type="scientific">Lepidoptera</name>
    <name type="common">moths &amp; butterflies</name>
    <dbReference type="NCBI Taxonomy" id="7088"/>
</organismHost>
<keyword evidence="1" id="KW-1133">Transmembrane helix</keyword>
<feature type="transmembrane region" description="Helical" evidence="1">
    <location>
        <begin position="12"/>
        <end position="34"/>
    </location>
</feature>
<evidence type="ECO:0000313" key="2">
    <source>
        <dbReference type="EMBL" id="AAZ38180.1"/>
    </source>
</evidence>
<dbReference type="RefSeq" id="YP_529684.1">
    <property type="nucleotide sequence ID" value="NC_007921.1"/>
</dbReference>
<keyword evidence="3" id="KW-1185">Reference proteome</keyword>
<evidence type="ECO:0000313" key="3">
    <source>
        <dbReference type="Proteomes" id="UP000204644"/>
    </source>
</evidence>
<reference evidence="3" key="1">
    <citation type="journal article" date="2005" name="J. Invertebr. Pathol.">
        <title>Molecular characterization of Agrotis segetum nucleopolyhedrovirus from Poland.</title>
        <authorList>
            <person name="Jakubowska A."/>
            <person name="van Oers M.M."/>
            <person name="Ziemnicka J."/>
            <person name="Lipa J.J."/>
            <person name="Vlak J.M."/>
        </authorList>
    </citation>
    <scope>NUCLEOTIDE SEQUENCE [LARGE SCALE GENOMIC DNA]</scope>
</reference>
<evidence type="ECO:0000256" key="1">
    <source>
        <dbReference type="SAM" id="Phobius"/>
    </source>
</evidence>
<dbReference type="EMBL" id="DQ123841">
    <property type="protein sequence ID" value="AAZ38180.1"/>
    <property type="molecule type" value="Genomic_DNA"/>
</dbReference>
<organism evidence="2 3">
    <name type="scientific">Agrotis segetum nuclear polyhedrosis virus</name>
    <name type="common">AsNPV</name>
    <dbReference type="NCBI Taxonomy" id="1962501"/>
    <lineage>
        <taxon>Viruses</taxon>
        <taxon>Viruses incertae sedis</taxon>
        <taxon>Naldaviricetes</taxon>
        <taxon>Lefavirales</taxon>
        <taxon>Baculoviridae</taxon>
        <taxon>Alphabaculovirus</taxon>
        <taxon>Alphabaculovirus agsegetum</taxon>
    </lineage>
</organism>
<dbReference type="GeneID" id="3974354"/>
<sequence>MLLLCARADTECVTIGNAVFYIVVVVGYVCLLRINHVRYTSGDNIIKNKI</sequence>
<reference evidence="2 3" key="2">
    <citation type="journal article" date="2006" name="J. Gen. Virol.">
        <title>Genome sequence of an enhancin gene-rich nucleopolyhedrovirus (NPV) from Agrotis segetum: collinearity with Spodoptera exigua multiple NPV.</title>
        <authorList>
            <person name="Jakubowska A.K."/>
            <person name="Peters S.A."/>
            <person name="Ziemnicka J."/>
            <person name="Vlak J.M."/>
            <person name="van Oers M.M."/>
        </authorList>
    </citation>
    <scope>NUCLEOTIDE SEQUENCE [LARGE SCALE GENOMIC DNA]</scope>
</reference>
<dbReference type="Proteomes" id="UP000204644">
    <property type="component" value="Segment"/>
</dbReference>
<keyword evidence="1" id="KW-0472">Membrane</keyword>
<proteinExistence type="predicted"/>
<dbReference type="KEGG" id="vg:3974354"/>
<protein>
    <submittedName>
        <fullName evidence="2">ORF-14</fullName>
    </submittedName>
</protein>
<accession>Q287Q8</accession>
<name>Q287Q8_NPVAS</name>
<keyword evidence="1" id="KW-0812">Transmembrane</keyword>